<evidence type="ECO:0000313" key="3">
    <source>
        <dbReference type="Proteomes" id="UP000619265"/>
    </source>
</evidence>
<comment type="caution">
    <text evidence="2">The sequence shown here is derived from an EMBL/GenBank/DDBJ whole genome shotgun (WGS) entry which is preliminary data.</text>
</comment>
<reference evidence="2" key="2">
    <citation type="submission" date="2020-03" db="EMBL/GenBank/DDBJ databases">
        <title>Walnut 2.0.</title>
        <authorList>
            <person name="Marrano A."/>
            <person name="Britton M."/>
            <person name="Zimin A.V."/>
            <person name="Zaini P.A."/>
            <person name="Workman R."/>
            <person name="Puiu D."/>
            <person name="Bianco L."/>
            <person name="Allen B.J."/>
            <person name="Troggio M."/>
            <person name="Leslie C.A."/>
            <person name="Timp W."/>
            <person name="Dendekar A."/>
            <person name="Salzberg S.L."/>
            <person name="Neale D.B."/>
        </authorList>
    </citation>
    <scope>NUCLEOTIDE SEQUENCE</scope>
    <source>
        <tissue evidence="2">Leaves</tissue>
    </source>
</reference>
<dbReference type="EMBL" id="LIHL02000009">
    <property type="protein sequence ID" value="KAF5459893.1"/>
    <property type="molecule type" value="Genomic_DNA"/>
</dbReference>
<organism evidence="2 3">
    <name type="scientific">Juglans regia</name>
    <name type="common">English walnut</name>
    <dbReference type="NCBI Taxonomy" id="51240"/>
    <lineage>
        <taxon>Eukaryota</taxon>
        <taxon>Viridiplantae</taxon>
        <taxon>Streptophyta</taxon>
        <taxon>Embryophyta</taxon>
        <taxon>Tracheophyta</taxon>
        <taxon>Spermatophyta</taxon>
        <taxon>Magnoliopsida</taxon>
        <taxon>eudicotyledons</taxon>
        <taxon>Gunneridae</taxon>
        <taxon>Pentapetalae</taxon>
        <taxon>rosids</taxon>
        <taxon>fabids</taxon>
        <taxon>Fagales</taxon>
        <taxon>Juglandaceae</taxon>
        <taxon>Juglans</taxon>
    </lineage>
</organism>
<gene>
    <name evidence="2" type="ORF">F2P56_019804</name>
</gene>
<dbReference type="AlphaFoldDB" id="A0A833WPU5"/>
<accession>A0A833WPU5</accession>
<reference evidence="2" key="1">
    <citation type="submission" date="2015-10" db="EMBL/GenBank/DDBJ databases">
        <authorList>
            <person name="Martinez-Garcia P.J."/>
            <person name="Crepeau M.W."/>
            <person name="Puiu D."/>
            <person name="Gonzalez-Ibeas D."/>
            <person name="Whalen J."/>
            <person name="Stevens K."/>
            <person name="Paul R."/>
            <person name="Butterfield T."/>
            <person name="Britton M."/>
            <person name="Reagan R."/>
            <person name="Chakraborty S."/>
            <person name="Walawage S.L."/>
            <person name="Vasquez-Gross H.A."/>
            <person name="Cardeno C."/>
            <person name="Famula R."/>
            <person name="Pratt K."/>
            <person name="Kuruganti S."/>
            <person name="Aradhya M.K."/>
            <person name="Leslie C.A."/>
            <person name="Dandekar A.M."/>
            <person name="Salzberg S.L."/>
            <person name="Wegrzyn J.L."/>
            <person name="Langley C.H."/>
            <person name="Neale D.B."/>
        </authorList>
    </citation>
    <scope>NUCLEOTIDE SEQUENCE</scope>
    <source>
        <tissue evidence="2">Leaves</tissue>
    </source>
</reference>
<feature type="non-terminal residue" evidence="2">
    <location>
        <position position="1"/>
    </location>
</feature>
<sequence>FKPQSPSLKSSIRAAKTESSKCRGIQCCRPLHPSTATLQANSMGSPPESLRNFAMNTTQMLIISLPALQKILLSNSKKPQTLDLCSSKSNNKKAETITMARMILSSLLFAENRTRPQSPPTRSSAMAGSDPFNPFPYSTKA</sequence>
<dbReference type="Gramene" id="Jr09_03350_p2">
    <property type="protein sequence ID" value="cds.Jr09_03350_p2"/>
    <property type="gene ID" value="Jr09_03350"/>
</dbReference>
<evidence type="ECO:0000313" key="2">
    <source>
        <dbReference type="EMBL" id="KAF5459893.1"/>
    </source>
</evidence>
<protein>
    <submittedName>
        <fullName evidence="2">Uncharacterized protein</fullName>
    </submittedName>
</protein>
<evidence type="ECO:0000256" key="1">
    <source>
        <dbReference type="SAM" id="MobiDB-lite"/>
    </source>
</evidence>
<dbReference type="Proteomes" id="UP000619265">
    <property type="component" value="Unassembled WGS sequence"/>
</dbReference>
<proteinExistence type="predicted"/>
<feature type="region of interest" description="Disordered" evidence="1">
    <location>
        <begin position="110"/>
        <end position="141"/>
    </location>
</feature>
<name>A0A833WPU5_JUGRE</name>